<dbReference type="InterPro" id="IPR023496">
    <property type="entry name" value="Deoxyhypusine_synthase-like"/>
</dbReference>
<evidence type="ECO:0000256" key="3">
    <source>
        <dbReference type="ARBA" id="ARBA00022679"/>
    </source>
</evidence>
<dbReference type="PANTHER" id="PTHR11703:SF2">
    <property type="entry name" value="DEOXYHYPUSINE SYNTHASE-LIKE PROTEIN"/>
    <property type="match status" value="1"/>
</dbReference>
<dbReference type="AlphaFoldDB" id="A0A7Y4JRE9"/>
<sequence>MACSWEGGTGVRHPVTSYASVLPRIARTRLAGVLGSTGRTPPDVSDGGPPSYRGRTVGRLGWRLLSAQGLPTSITGRRGTPAVTDTPSKSGLLRAPIQHIDIKALDVRPLVEAMGHMAFQARNLSRAAGLYDAMLRDERCGVILCLAGSLFSAGLKQVVVDMVRHRMVDAIVSTGALIVDQDFFEALGFRHYKGRADADDNALRELHIDRIYDTYIDEDELRECDATIASIAAELEPRPYSSREFIGEMGRYLVKHGKTRDSVVLAAHEMGVPIFVPAFSDCSAGFGLVHHQWHRAGKPQVSIDSARDFLELTKCRLRMEDSGLFMVGGGVPKNFAQDIVVAADFVEQPVAMHKYAVQLTVADERDGALSGSTLREASSWGKVSTVHEQMVYGEATVTMPLVVGAAFHGRGWEQRPERRLVDACG</sequence>
<dbReference type="GO" id="GO:0005737">
    <property type="term" value="C:cytoplasm"/>
    <property type="evidence" value="ECO:0007669"/>
    <property type="project" value="TreeGrafter"/>
</dbReference>
<accession>A0A7Y4JRE9</accession>
<dbReference type="InterPro" id="IPR029035">
    <property type="entry name" value="DHS-like_NAD/FAD-binding_dom"/>
</dbReference>
<gene>
    <name evidence="5" type="ORF">HNS30_12235</name>
</gene>
<keyword evidence="3 4" id="KW-0808">Transferase</keyword>
<evidence type="ECO:0000313" key="6">
    <source>
        <dbReference type="Proteomes" id="UP000528460"/>
    </source>
</evidence>
<dbReference type="SUPFAM" id="SSF52467">
    <property type="entry name" value="DHS-like NAD/FAD-binding domain"/>
    <property type="match status" value="1"/>
</dbReference>
<organism evidence="5 6">
    <name type="scientific">Corallococcus exercitus</name>
    <dbReference type="NCBI Taxonomy" id="2316736"/>
    <lineage>
        <taxon>Bacteria</taxon>
        <taxon>Pseudomonadati</taxon>
        <taxon>Myxococcota</taxon>
        <taxon>Myxococcia</taxon>
        <taxon>Myxococcales</taxon>
        <taxon>Cystobacterineae</taxon>
        <taxon>Myxococcaceae</taxon>
        <taxon>Corallococcus</taxon>
    </lineage>
</organism>
<dbReference type="GO" id="GO:0034038">
    <property type="term" value="F:deoxyhypusine synthase activity"/>
    <property type="evidence" value="ECO:0007669"/>
    <property type="project" value="TreeGrafter"/>
</dbReference>
<proteinExistence type="inferred from homology"/>
<comment type="similarity">
    <text evidence="1 4">Belongs to the deoxyhypusine synthase family.</text>
</comment>
<dbReference type="Gene3D" id="3.40.910.10">
    <property type="entry name" value="Deoxyhypusine synthase"/>
    <property type="match status" value="1"/>
</dbReference>
<evidence type="ECO:0000313" key="5">
    <source>
        <dbReference type="EMBL" id="NOK09795.1"/>
    </source>
</evidence>
<evidence type="ECO:0000256" key="4">
    <source>
        <dbReference type="HAMAP-Rule" id="MF_00640"/>
    </source>
</evidence>
<dbReference type="NCBIfam" id="NF002699">
    <property type="entry name" value="PRK02492.1"/>
    <property type="match status" value="1"/>
</dbReference>
<dbReference type="Proteomes" id="UP000528460">
    <property type="component" value="Unassembled WGS sequence"/>
</dbReference>
<dbReference type="HAMAP" id="MF_00640">
    <property type="entry name" value="DHS_like"/>
    <property type="match status" value="1"/>
</dbReference>
<evidence type="ECO:0000256" key="1">
    <source>
        <dbReference type="ARBA" id="ARBA00009892"/>
    </source>
</evidence>
<dbReference type="Pfam" id="PF01916">
    <property type="entry name" value="DS"/>
    <property type="match status" value="1"/>
</dbReference>
<dbReference type="InterPro" id="IPR036982">
    <property type="entry name" value="Deoxyhypusine_synthase_sf"/>
</dbReference>
<dbReference type="PANTHER" id="PTHR11703">
    <property type="entry name" value="DEOXYHYPUSINE SYNTHASE"/>
    <property type="match status" value="1"/>
</dbReference>
<dbReference type="EMBL" id="JABFJW010000075">
    <property type="protein sequence ID" value="NOK09795.1"/>
    <property type="molecule type" value="Genomic_DNA"/>
</dbReference>
<dbReference type="InterPro" id="IPR002773">
    <property type="entry name" value="Deoxyhypusine_synthase"/>
</dbReference>
<evidence type="ECO:0000256" key="2">
    <source>
        <dbReference type="ARBA" id="ARBA00017979"/>
    </source>
</evidence>
<comment type="caution">
    <text evidence="5">The sequence shown here is derived from an EMBL/GenBank/DDBJ whole genome shotgun (WGS) entry which is preliminary data.</text>
</comment>
<name>A0A7Y4JRE9_9BACT</name>
<dbReference type="EC" id="2.5.-.-" evidence="4"/>
<reference evidence="5 6" key="1">
    <citation type="submission" date="2020-05" db="EMBL/GenBank/DDBJ databases">
        <authorList>
            <person name="Whitworth D."/>
        </authorList>
    </citation>
    <scope>NUCLEOTIDE SEQUENCE [LARGE SCALE GENOMIC DNA]</scope>
    <source>
        <strain evidence="5 6">CA046A</strain>
    </source>
</reference>
<protein>
    <recommendedName>
        <fullName evidence="2 4">Deoxyhypusine synthase-like protein</fullName>
        <ecNumber evidence="4">2.5.-.-</ecNumber>
    </recommendedName>
</protein>